<evidence type="ECO:0000313" key="2">
    <source>
        <dbReference type="EMBL" id="GAA1989358.1"/>
    </source>
</evidence>
<dbReference type="Gene3D" id="1.20.120.450">
    <property type="entry name" value="dinb family like domain"/>
    <property type="match status" value="1"/>
</dbReference>
<accession>A0ABN2SMY3</accession>
<gene>
    <name evidence="2" type="ORF">GCM10009799_13820</name>
</gene>
<dbReference type="Pfam" id="PF11716">
    <property type="entry name" value="MDMPI_N"/>
    <property type="match status" value="1"/>
</dbReference>
<feature type="domain" description="Mycothiol-dependent maleylpyruvate isomerase metal-binding" evidence="1">
    <location>
        <begin position="7"/>
        <end position="152"/>
    </location>
</feature>
<sequence length="234" mass="23988">MAALCAEAPRVAGVLLGLAEEEAVRPTRCAPWDVAALAVHMVGALHQVALMLDDVAPERALVEAAGYYTPDGQMSAQTDEERVASAVEAAARRSDAGEMGRVCEGVWRELEPRLAKEPSDRVVLTRHGDAMLLTDFLVTRVVELALHGLDLADALGRDAGMSPEALDVVARLLFGNGDPGLPAMAAVRAATGRVLPGGAGPEALAGSGVRVLALGRRDGAGGGDAAGRRSAGSG</sequence>
<dbReference type="SUPFAM" id="SSF109854">
    <property type="entry name" value="DinB/YfiT-like putative metalloenzymes"/>
    <property type="match status" value="1"/>
</dbReference>
<dbReference type="InterPro" id="IPR034660">
    <property type="entry name" value="DinB/YfiT-like"/>
</dbReference>
<evidence type="ECO:0000259" key="1">
    <source>
        <dbReference type="Pfam" id="PF11716"/>
    </source>
</evidence>
<evidence type="ECO:0000313" key="3">
    <source>
        <dbReference type="Proteomes" id="UP001501585"/>
    </source>
</evidence>
<name>A0ABN2SMY3_9ACTN</name>
<reference evidence="2 3" key="1">
    <citation type="journal article" date="2019" name="Int. J. Syst. Evol. Microbiol.">
        <title>The Global Catalogue of Microorganisms (GCM) 10K type strain sequencing project: providing services to taxonomists for standard genome sequencing and annotation.</title>
        <authorList>
            <consortium name="The Broad Institute Genomics Platform"/>
            <consortium name="The Broad Institute Genome Sequencing Center for Infectious Disease"/>
            <person name="Wu L."/>
            <person name="Ma J."/>
        </authorList>
    </citation>
    <scope>NUCLEOTIDE SEQUENCE [LARGE SCALE GENOMIC DNA]</scope>
    <source>
        <strain evidence="2 3">JCM 15313</strain>
    </source>
</reference>
<dbReference type="Proteomes" id="UP001501585">
    <property type="component" value="Unassembled WGS sequence"/>
</dbReference>
<organism evidence="2 3">
    <name type="scientific">Nocardiopsis rhodophaea</name>
    <dbReference type="NCBI Taxonomy" id="280238"/>
    <lineage>
        <taxon>Bacteria</taxon>
        <taxon>Bacillati</taxon>
        <taxon>Actinomycetota</taxon>
        <taxon>Actinomycetes</taxon>
        <taxon>Streptosporangiales</taxon>
        <taxon>Nocardiopsidaceae</taxon>
        <taxon>Nocardiopsis</taxon>
    </lineage>
</organism>
<protein>
    <recommendedName>
        <fullName evidence="1">Mycothiol-dependent maleylpyruvate isomerase metal-binding domain-containing protein</fullName>
    </recommendedName>
</protein>
<dbReference type="InterPro" id="IPR024344">
    <property type="entry name" value="MDMPI_metal-binding"/>
</dbReference>
<comment type="caution">
    <text evidence="2">The sequence shown here is derived from an EMBL/GenBank/DDBJ whole genome shotgun (WGS) entry which is preliminary data.</text>
</comment>
<proteinExistence type="predicted"/>
<keyword evidence="3" id="KW-1185">Reference proteome</keyword>
<dbReference type="EMBL" id="BAAAPC010000005">
    <property type="protein sequence ID" value="GAA1989358.1"/>
    <property type="molecule type" value="Genomic_DNA"/>
</dbReference>